<reference evidence="6" key="1">
    <citation type="journal article" date="2020" name="mSystems">
        <title>Genome- and Community-Level Interaction Insights into Carbon Utilization and Element Cycling Functions of Hydrothermarchaeota in Hydrothermal Sediment.</title>
        <authorList>
            <person name="Zhou Z."/>
            <person name="Liu Y."/>
            <person name="Xu W."/>
            <person name="Pan J."/>
            <person name="Luo Z.H."/>
            <person name="Li M."/>
        </authorList>
    </citation>
    <scope>NUCLEOTIDE SEQUENCE [LARGE SCALE GENOMIC DNA]</scope>
    <source>
        <strain evidence="6">SpSt-339</strain>
    </source>
</reference>
<evidence type="ECO:0000313" key="6">
    <source>
        <dbReference type="EMBL" id="HEN17093.1"/>
    </source>
</evidence>
<dbReference type="PRINTS" id="PR00834">
    <property type="entry name" value="PROTEASES2C"/>
</dbReference>
<dbReference type="GO" id="GO:0006508">
    <property type="term" value="P:proteolysis"/>
    <property type="evidence" value="ECO:0007669"/>
    <property type="project" value="UniProtKB-KW"/>
</dbReference>
<dbReference type="Gene3D" id="3.40.30.10">
    <property type="entry name" value="Glutaredoxin"/>
    <property type="match status" value="1"/>
</dbReference>
<dbReference type="Pfam" id="PF00578">
    <property type="entry name" value="AhpC-TSA"/>
    <property type="match status" value="1"/>
</dbReference>
<dbReference type="PANTHER" id="PTHR43343:SF3">
    <property type="entry name" value="PROTEASE DO-LIKE 8, CHLOROPLASTIC"/>
    <property type="match status" value="1"/>
</dbReference>
<dbReference type="InterPro" id="IPR051201">
    <property type="entry name" value="Chloro_Bact_Ser_Proteases"/>
</dbReference>
<feature type="signal peptide" evidence="4">
    <location>
        <begin position="1"/>
        <end position="25"/>
    </location>
</feature>
<dbReference type="GO" id="GO:0016209">
    <property type="term" value="F:antioxidant activity"/>
    <property type="evidence" value="ECO:0007669"/>
    <property type="project" value="InterPro"/>
</dbReference>
<dbReference type="SUPFAM" id="SSF48371">
    <property type="entry name" value="ARM repeat"/>
    <property type="match status" value="1"/>
</dbReference>
<accession>A0A7C2P5S1</accession>
<name>A0A7C2P5S1_9PLAN</name>
<dbReference type="SUPFAM" id="SSF52833">
    <property type="entry name" value="Thioredoxin-like"/>
    <property type="match status" value="1"/>
</dbReference>
<dbReference type="PANTHER" id="PTHR43343">
    <property type="entry name" value="PEPTIDASE S12"/>
    <property type="match status" value="1"/>
</dbReference>
<keyword evidence="3" id="KW-0676">Redox-active center</keyword>
<dbReference type="EMBL" id="DSOK01000458">
    <property type="protein sequence ID" value="HEN17093.1"/>
    <property type="molecule type" value="Genomic_DNA"/>
</dbReference>
<dbReference type="CDD" id="cd02966">
    <property type="entry name" value="TlpA_like_family"/>
    <property type="match status" value="1"/>
</dbReference>
<evidence type="ECO:0000256" key="2">
    <source>
        <dbReference type="ARBA" id="ARBA00022801"/>
    </source>
</evidence>
<dbReference type="InterPro" id="IPR017937">
    <property type="entry name" value="Thioredoxin_CS"/>
</dbReference>
<dbReference type="AlphaFoldDB" id="A0A7C2P5S1"/>
<organism evidence="6">
    <name type="scientific">Schlesneria paludicola</name>
    <dbReference type="NCBI Taxonomy" id="360056"/>
    <lineage>
        <taxon>Bacteria</taxon>
        <taxon>Pseudomonadati</taxon>
        <taxon>Planctomycetota</taxon>
        <taxon>Planctomycetia</taxon>
        <taxon>Planctomycetales</taxon>
        <taxon>Planctomycetaceae</taxon>
        <taxon>Schlesneria</taxon>
    </lineage>
</organism>
<proteinExistence type="predicted"/>
<dbReference type="InterPro" id="IPR000866">
    <property type="entry name" value="AhpC/TSA"/>
</dbReference>
<keyword evidence="4" id="KW-0732">Signal</keyword>
<keyword evidence="2" id="KW-0378">Hydrolase</keyword>
<dbReference type="PROSITE" id="PS00194">
    <property type="entry name" value="THIOREDOXIN_1"/>
    <property type="match status" value="1"/>
</dbReference>
<dbReference type="InterPro" id="IPR016024">
    <property type="entry name" value="ARM-type_fold"/>
</dbReference>
<dbReference type="InterPro" id="IPR008979">
    <property type="entry name" value="Galactose-bd-like_sf"/>
</dbReference>
<evidence type="ECO:0000256" key="4">
    <source>
        <dbReference type="SAM" id="SignalP"/>
    </source>
</evidence>
<dbReference type="Pfam" id="PF13365">
    <property type="entry name" value="Trypsin_2"/>
    <property type="match status" value="1"/>
</dbReference>
<dbReference type="InterPro" id="IPR009003">
    <property type="entry name" value="Peptidase_S1_PA"/>
</dbReference>
<dbReference type="SUPFAM" id="SSF50494">
    <property type="entry name" value="Trypsin-like serine proteases"/>
    <property type="match status" value="1"/>
</dbReference>
<dbReference type="InterPro" id="IPR036249">
    <property type="entry name" value="Thioredoxin-like_sf"/>
</dbReference>
<sequence>MATYFLATCRPHWAMTLAVCSSVLAGMSGCTRVAEQSKESPQAAAPVAAPSTGETPVAVAPAADQTPAKRTLAEILEGVDDGVVYITAKDALRRDIGFGSGFVIDRSGLVATNYHVLESAVTATVQLRNGDNLQIAGVRAWDADHDLAIVQLQNPPETLEAFELALPRDLVQGEELVAIGHPSGFKYTVTTGIVSAVRTAAELPEEYRHTLGSDENTLWVQTSAAISSGSSGGPLMTLDGAVVAVNTWVGAGQNLSFAVHVKHLLDLRSKLDAELRPLPMPGSGVLTEPEIAGIYEKNQSELMQVYQDARRQSSPERAQQIVLENYPVPRYAEKLLDIAERNRGTNKGFEALYAVGAISAKGNGKLTRFRLRAARELLQDYVEFPRVGDALRQLRMTHAAEIFELLEAVRARHSDPNHRALATMCLADSLSADPLGSILYAPEIERLIATTLEQYPQARWGRSNWPAEQANKRLFAFRHLTAGRRPPEIVGQQADGRPLRLSEFQGKVVVLDFWADWCPYCREMYRPTRELVDRLKEQPFAFLGINADPPQTVQQLIDEKVVTWPNWVDGPEGPIARDWQVDTYPTTFVIDDQGFIRYRDLRGPILEQIVAAMLGARSLTLPRDLLPAGSEWKYEDGEADLGVAWRAPDFHDSAWSGGSAPLGYGMERLATVVRQSTRPTLYLRRSFEVPDPAKVQDLLLEVWYDDAVAIFLNGHRIASEHLPDAFTASTLAMEPVVHHGLNQSTIPVDPGLLRTGRNVLAVEVHQAQPAGVDLRFDLAVSANGLPLIQRAVVGDDPFARQHAMLLLSELGRVPEDCVAPLKQVVRDEAPLLQLAAATALLKSHPAVESELKIPRTADADLLALRQAAAANIRTHVWRTLRKPGRPHSAYRDADVVLTATQLLDPNLPPGVRPLAQLRMGRTAEALKTAGSFLRFQHHPVELACVCLARSATGDFAAAQRALDQLDEILNKPEYLELEEINDLLKECEAAVAEAPADALSVLN</sequence>
<evidence type="ECO:0000259" key="5">
    <source>
        <dbReference type="PROSITE" id="PS51352"/>
    </source>
</evidence>
<dbReference type="InterPro" id="IPR013766">
    <property type="entry name" value="Thioredoxin_domain"/>
</dbReference>
<dbReference type="GO" id="GO:0004252">
    <property type="term" value="F:serine-type endopeptidase activity"/>
    <property type="evidence" value="ECO:0007669"/>
    <property type="project" value="InterPro"/>
</dbReference>
<dbReference type="SUPFAM" id="SSF49785">
    <property type="entry name" value="Galactose-binding domain-like"/>
    <property type="match status" value="1"/>
</dbReference>
<keyword evidence="1" id="KW-0645">Protease</keyword>
<evidence type="ECO:0000256" key="1">
    <source>
        <dbReference type="ARBA" id="ARBA00022670"/>
    </source>
</evidence>
<dbReference type="PROSITE" id="PS51352">
    <property type="entry name" value="THIOREDOXIN_2"/>
    <property type="match status" value="1"/>
</dbReference>
<feature type="chain" id="PRO_5028143628" evidence="4">
    <location>
        <begin position="26"/>
        <end position="1003"/>
    </location>
</feature>
<dbReference type="Gene3D" id="2.40.10.120">
    <property type="match status" value="1"/>
</dbReference>
<comment type="caution">
    <text evidence="6">The sequence shown here is derived from an EMBL/GenBank/DDBJ whole genome shotgun (WGS) entry which is preliminary data.</text>
</comment>
<gene>
    <name evidence="6" type="ORF">ENQ76_16665</name>
</gene>
<protein>
    <submittedName>
        <fullName evidence="6">Redoxin domain-containing protein</fullName>
    </submittedName>
</protein>
<dbReference type="Gene3D" id="2.60.120.260">
    <property type="entry name" value="Galactose-binding domain-like"/>
    <property type="match status" value="1"/>
</dbReference>
<evidence type="ECO:0000256" key="3">
    <source>
        <dbReference type="ARBA" id="ARBA00023284"/>
    </source>
</evidence>
<dbReference type="GO" id="GO:0016491">
    <property type="term" value="F:oxidoreductase activity"/>
    <property type="evidence" value="ECO:0007669"/>
    <property type="project" value="InterPro"/>
</dbReference>
<feature type="domain" description="Thioredoxin" evidence="5">
    <location>
        <begin position="480"/>
        <end position="619"/>
    </location>
</feature>
<dbReference type="InterPro" id="IPR001940">
    <property type="entry name" value="Peptidase_S1C"/>
</dbReference>